<feature type="non-terminal residue" evidence="2">
    <location>
        <position position="1"/>
    </location>
</feature>
<sequence length="92" mass="10390">WTWTGSSRGSPRPIWSATRLAACQPRWPGWRRSWESWPKPSAREPEPSRSTSWETSWPGWPPWPTSWTCPCPKPHHATNKAAPAAKPPPAPA</sequence>
<protein>
    <submittedName>
        <fullName evidence="2">Uncharacterized protein</fullName>
    </submittedName>
</protein>
<reference evidence="2" key="1">
    <citation type="submission" date="2020-02" db="EMBL/GenBank/DDBJ databases">
        <authorList>
            <person name="Meier V. D."/>
        </authorList>
    </citation>
    <scope>NUCLEOTIDE SEQUENCE</scope>
    <source>
        <strain evidence="2">AVDCRST_MAG76</strain>
    </source>
</reference>
<evidence type="ECO:0000256" key="1">
    <source>
        <dbReference type="SAM" id="MobiDB-lite"/>
    </source>
</evidence>
<accession>A0A6J4IWG8</accession>
<proteinExistence type="predicted"/>
<dbReference type="EMBL" id="CADCSZ010000171">
    <property type="protein sequence ID" value="CAA9261446.1"/>
    <property type="molecule type" value="Genomic_DNA"/>
</dbReference>
<feature type="region of interest" description="Disordered" evidence="1">
    <location>
        <begin position="73"/>
        <end position="92"/>
    </location>
</feature>
<feature type="non-terminal residue" evidence="2">
    <location>
        <position position="92"/>
    </location>
</feature>
<dbReference type="AlphaFoldDB" id="A0A6J4IWG8"/>
<name>A0A6J4IWG8_9ACTN</name>
<evidence type="ECO:0000313" key="2">
    <source>
        <dbReference type="EMBL" id="CAA9261446.1"/>
    </source>
</evidence>
<gene>
    <name evidence="2" type="ORF">AVDCRST_MAG76-2849</name>
</gene>
<organism evidence="2">
    <name type="scientific">uncultured Acidimicrobiales bacterium</name>
    <dbReference type="NCBI Taxonomy" id="310071"/>
    <lineage>
        <taxon>Bacteria</taxon>
        <taxon>Bacillati</taxon>
        <taxon>Actinomycetota</taxon>
        <taxon>Acidimicrobiia</taxon>
        <taxon>Acidimicrobiales</taxon>
        <taxon>environmental samples</taxon>
    </lineage>
</organism>
<feature type="region of interest" description="Disordered" evidence="1">
    <location>
        <begin position="30"/>
        <end position="56"/>
    </location>
</feature>